<dbReference type="PANTHER" id="PTHR10380:SF196">
    <property type="entry name" value="CUTICULAR PROTEIN 72EA"/>
    <property type="match status" value="1"/>
</dbReference>
<feature type="compositionally biased region" description="Basic and acidic residues" evidence="3">
    <location>
        <begin position="291"/>
        <end position="302"/>
    </location>
</feature>
<dbReference type="GeneID" id="115256775"/>
<proteinExistence type="predicted"/>
<dbReference type="RefSeq" id="XP_062698320.1">
    <property type="nucleotide sequence ID" value="XM_062842336.1"/>
</dbReference>
<sequence length="322" mass="35165">MRAFVLGSVLLLASASSGSYLSHEVSSQYQAHDGIGGYSYGYADPNSQKHETKDAHGITHGGYSYVDGDGHVQTVKYTADPFHGFQVVGTNLPKAPAPVHSHYGGPWAHSYSPVVLGHNGAPLETPEVQAAKAAHFAAHAEAKARLHKRSLYTTSWKYVPAHAPEIKPAHYAQPAPAAPHYDHHHEAPLQKWHGPIHIPVIHNGVPVETPEVQHARAFHASAHIHGYAPAHEQYPGTPAAHEDQTKYGPWKGPVHIPVIHGGVPVETPEVQHAKEAHLNALASAHAAASHGPEDDGSYKPELWDDHHYQHQHQQQDHRYQQH</sequence>
<keyword evidence="4" id="KW-0732">Signal</keyword>
<dbReference type="PRINTS" id="PR00947">
    <property type="entry name" value="CUTICLE"/>
</dbReference>
<reference evidence="5" key="2">
    <citation type="submission" date="2025-05" db="UniProtKB">
        <authorList>
            <consortium name="EnsemblMetazoa"/>
        </authorList>
    </citation>
    <scope>IDENTIFICATION</scope>
    <source>
        <strain evidence="5">Foshan</strain>
    </source>
</reference>
<dbReference type="InterPro" id="IPR000618">
    <property type="entry name" value="Insect_cuticle"/>
</dbReference>
<evidence type="ECO:0000256" key="1">
    <source>
        <dbReference type="ARBA" id="ARBA00022460"/>
    </source>
</evidence>
<protein>
    <submittedName>
        <fullName evidence="5">Uncharacterized protein</fullName>
    </submittedName>
</protein>
<evidence type="ECO:0000313" key="6">
    <source>
        <dbReference type="Proteomes" id="UP000069940"/>
    </source>
</evidence>
<evidence type="ECO:0000256" key="4">
    <source>
        <dbReference type="SAM" id="SignalP"/>
    </source>
</evidence>
<name>A0ABM1Y7W9_AEDAL</name>
<dbReference type="Pfam" id="PF00379">
    <property type="entry name" value="Chitin_bind_4"/>
    <property type="match status" value="1"/>
</dbReference>
<feature type="chain" id="PRO_5046333009" evidence="4">
    <location>
        <begin position="19"/>
        <end position="322"/>
    </location>
</feature>
<dbReference type="PANTHER" id="PTHR10380">
    <property type="entry name" value="CUTICLE PROTEIN"/>
    <property type="match status" value="1"/>
</dbReference>
<accession>A0ABM1Y7W9</accession>
<evidence type="ECO:0000256" key="2">
    <source>
        <dbReference type="PROSITE-ProRule" id="PRU00497"/>
    </source>
</evidence>
<reference evidence="6" key="1">
    <citation type="journal article" date="2015" name="Proc. Natl. Acad. Sci. U.S.A.">
        <title>Genome sequence of the Asian Tiger mosquito, Aedes albopictus, reveals insights into its biology, genetics, and evolution.</title>
        <authorList>
            <person name="Chen X.G."/>
            <person name="Jiang X."/>
            <person name="Gu J."/>
            <person name="Xu M."/>
            <person name="Wu Y."/>
            <person name="Deng Y."/>
            <person name="Zhang C."/>
            <person name="Bonizzoni M."/>
            <person name="Dermauw W."/>
            <person name="Vontas J."/>
            <person name="Armbruster P."/>
            <person name="Huang X."/>
            <person name="Yang Y."/>
            <person name="Zhang H."/>
            <person name="He W."/>
            <person name="Peng H."/>
            <person name="Liu Y."/>
            <person name="Wu K."/>
            <person name="Chen J."/>
            <person name="Lirakis M."/>
            <person name="Topalis P."/>
            <person name="Van Leeuwen T."/>
            <person name="Hall A.B."/>
            <person name="Jiang X."/>
            <person name="Thorpe C."/>
            <person name="Mueller R.L."/>
            <person name="Sun C."/>
            <person name="Waterhouse R.M."/>
            <person name="Yan G."/>
            <person name="Tu Z.J."/>
            <person name="Fang X."/>
            <person name="James A.A."/>
        </authorList>
    </citation>
    <scope>NUCLEOTIDE SEQUENCE [LARGE SCALE GENOMIC DNA]</scope>
    <source>
        <strain evidence="6">Foshan</strain>
    </source>
</reference>
<dbReference type="InterPro" id="IPR031311">
    <property type="entry name" value="CHIT_BIND_RR_consensus"/>
</dbReference>
<evidence type="ECO:0000313" key="5">
    <source>
        <dbReference type="EnsemblMetazoa" id="AALFPA23_006607.P8633"/>
    </source>
</evidence>
<keyword evidence="6" id="KW-1185">Reference proteome</keyword>
<dbReference type="EnsemblMetazoa" id="AALFPA23_006607.R8633">
    <property type="protein sequence ID" value="AALFPA23_006607.P8633"/>
    <property type="gene ID" value="AALFPA23_006607"/>
</dbReference>
<feature type="region of interest" description="Disordered" evidence="3">
    <location>
        <begin position="231"/>
        <end position="251"/>
    </location>
</feature>
<keyword evidence="1 2" id="KW-0193">Cuticle</keyword>
<evidence type="ECO:0000256" key="3">
    <source>
        <dbReference type="SAM" id="MobiDB-lite"/>
    </source>
</evidence>
<feature type="signal peptide" evidence="4">
    <location>
        <begin position="1"/>
        <end position="18"/>
    </location>
</feature>
<dbReference type="Proteomes" id="UP000069940">
    <property type="component" value="Unassembled WGS sequence"/>
</dbReference>
<organism evidence="5 6">
    <name type="scientific">Aedes albopictus</name>
    <name type="common">Asian tiger mosquito</name>
    <name type="synonym">Stegomyia albopicta</name>
    <dbReference type="NCBI Taxonomy" id="7160"/>
    <lineage>
        <taxon>Eukaryota</taxon>
        <taxon>Metazoa</taxon>
        <taxon>Ecdysozoa</taxon>
        <taxon>Arthropoda</taxon>
        <taxon>Hexapoda</taxon>
        <taxon>Insecta</taxon>
        <taxon>Pterygota</taxon>
        <taxon>Neoptera</taxon>
        <taxon>Endopterygota</taxon>
        <taxon>Diptera</taxon>
        <taxon>Nematocera</taxon>
        <taxon>Culicoidea</taxon>
        <taxon>Culicidae</taxon>
        <taxon>Culicinae</taxon>
        <taxon>Aedini</taxon>
        <taxon>Aedes</taxon>
        <taxon>Stegomyia</taxon>
    </lineage>
</organism>
<dbReference type="PROSITE" id="PS00233">
    <property type="entry name" value="CHIT_BIND_RR_1"/>
    <property type="match status" value="1"/>
</dbReference>
<dbReference type="InterPro" id="IPR050468">
    <property type="entry name" value="Cuticle_Struct_Prot"/>
</dbReference>
<dbReference type="PROSITE" id="PS51155">
    <property type="entry name" value="CHIT_BIND_RR_2"/>
    <property type="match status" value="1"/>
</dbReference>
<feature type="region of interest" description="Disordered" evidence="3">
    <location>
        <begin position="282"/>
        <end position="302"/>
    </location>
</feature>